<keyword evidence="3" id="KW-1185">Reference proteome</keyword>
<dbReference type="AlphaFoldDB" id="A0AAE1XLR0"/>
<evidence type="ECO:0000313" key="2">
    <source>
        <dbReference type="EMBL" id="KAK4413712.1"/>
    </source>
</evidence>
<proteinExistence type="predicted"/>
<sequence length="169" mass="18360">MSYLQVFNEVSAAPHPQHIVPHPTCWLHPPAGAIKINFDGATFNPTHEKGISVVARDSFGNCIPWISHRLSRPASPLIAEALAAREAISLALSLGLNRVIMEGDYITLLHLLRSTGDDNFVFGPLVNEIPKLCSHINCVFSFVRRSGNTVAHELAKHSGVRVVGSSLLP</sequence>
<reference evidence="2" key="1">
    <citation type="submission" date="2020-06" db="EMBL/GenBank/DDBJ databases">
        <authorList>
            <person name="Li T."/>
            <person name="Hu X."/>
            <person name="Zhang T."/>
            <person name="Song X."/>
            <person name="Zhang H."/>
            <person name="Dai N."/>
            <person name="Sheng W."/>
            <person name="Hou X."/>
            <person name="Wei L."/>
        </authorList>
    </citation>
    <scope>NUCLEOTIDE SEQUENCE</scope>
    <source>
        <strain evidence="2">3651</strain>
        <tissue evidence="2">Leaf</tissue>
    </source>
</reference>
<dbReference type="InterPro" id="IPR044730">
    <property type="entry name" value="RNase_H-like_dom_plant"/>
</dbReference>
<evidence type="ECO:0000313" key="3">
    <source>
        <dbReference type="Proteomes" id="UP001293254"/>
    </source>
</evidence>
<evidence type="ECO:0000259" key="1">
    <source>
        <dbReference type="Pfam" id="PF13456"/>
    </source>
</evidence>
<dbReference type="Pfam" id="PF13456">
    <property type="entry name" value="RVT_3"/>
    <property type="match status" value="1"/>
</dbReference>
<dbReference type="Proteomes" id="UP001293254">
    <property type="component" value="Unassembled WGS sequence"/>
</dbReference>
<dbReference type="GO" id="GO:0003676">
    <property type="term" value="F:nucleic acid binding"/>
    <property type="evidence" value="ECO:0007669"/>
    <property type="project" value="InterPro"/>
</dbReference>
<comment type="caution">
    <text evidence="2">The sequence shown here is derived from an EMBL/GenBank/DDBJ whole genome shotgun (WGS) entry which is preliminary data.</text>
</comment>
<dbReference type="InterPro" id="IPR036397">
    <property type="entry name" value="RNaseH_sf"/>
</dbReference>
<dbReference type="GO" id="GO:0004523">
    <property type="term" value="F:RNA-DNA hybrid ribonuclease activity"/>
    <property type="evidence" value="ECO:0007669"/>
    <property type="project" value="InterPro"/>
</dbReference>
<reference evidence="2" key="2">
    <citation type="journal article" date="2024" name="Plant">
        <title>Genomic evolution and insights into agronomic trait innovations of Sesamum species.</title>
        <authorList>
            <person name="Miao H."/>
            <person name="Wang L."/>
            <person name="Qu L."/>
            <person name="Liu H."/>
            <person name="Sun Y."/>
            <person name="Le M."/>
            <person name="Wang Q."/>
            <person name="Wei S."/>
            <person name="Zheng Y."/>
            <person name="Lin W."/>
            <person name="Duan Y."/>
            <person name="Cao H."/>
            <person name="Xiong S."/>
            <person name="Wang X."/>
            <person name="Wei L."/>
            <person name="Li C."/>
            <person name="Ma Q."/>
            <person name="Ju M."/>
            <person name="Zhao R."/>
            <person name="Li G."/>
            <person name="Mu C."/>
            <person name="Tian Q."/>
            <person name="Mei H."/>
            <person name="Zhang T."/>
            <person name="Gao T."/>
            <person name="Zhang H."/>
        </authorList>
    </citation>
    <scope>NUCLEOTIDE SEQUENCE</scope>
    <source>
        <strain evidence="2">3651</strain>
    </source>
</reference>
<dbReference type="InterPro" id="IPR052929">
    <property type="entry name" value="RNase_H-like_EbsB-rel"/>
</dbReference>
<dbReference type="Gene3D" id="3.30.420.10">
    <property type="entry name" value="Ribonuclease H-like superfamily/Ribonuclease H"/>
    <property type="match status" value="1"/>
</dbReference>
<gene>
    <name evidence="2" type="ORF">Salat_2784000</name>
</gene>
<accession>A0AAE1XLR0</accession>
<dbReference type="SUPFAM" id="SSF53098">
    <property type="entry name" value="Ribonuclease H-like"/>
    <property type="match status" value="1"/>
</dbReference>
<organism evidence="2 3">
    <name type="scientific">Sesamum alatum</name>
    <dbReference type="NCBI Taxonomy" id="300844"/>
    <lineage>
        <taxon>Eukaryota</taxon>
        <taxon>Viridiplantae</taxon>
        <taxon>Streptophyta</taxon>
        <taxon>Embryophyta</taxon>
        <taxon>Tracheophyta</taxon>
        <taxon>Spermatophyta</taxon>
        <taxon>Magnoliopsida</taxon>
        <taxon>eudicotyledons</taxon>
        <taxon>Gunneridae</taxon>
        <taxon>Pentapetalae</taxon>
        <taxon>asterids</taxon>
        <taxon>lamiids</taxon>
        <taxon>Lamiales</taxon>
        <taxon>Pedaliaceae</taxon>
        <taxon>Sesamum</taxon>
    </lineage>
</organism>
<name>A0AAE1XLR0_9LAMI</name>
<dbReference type="EMBL" id="JACGWO010000012">
    <property type="protein sequence ID" value="KAK4413712.1"/>
    <property type="molecule type" value="Genomic_DNA"/>
</dbReference>
<dbReference type="CDD" id="cd06222">
    <property type="entry name" value="RNase_H_like"/>
    <property type="match status" value="1"/>
</dbReference>
<protein>
    <recommendedName>
        <fullName evidence="1">RNase H type-1 domain-containing protein</fullName>
    </recommendedName>
</protein>
<dbReference type="PANTHER" id="PTHR47074:SF48">
    <property type="entry name" value="POLYNUCLEOTIDYL TRANSFERASE, RIBONUCLEASE H-LIKE SUPERFAMILY PROTEIN"/>
    <property type="match status" value="1"/>
</dbReference>
<dbReference type="PANTHER" id="PTHR47074">
    <property type="entry name" value="BNAC02G40300D PROTEIN"/>
    <property type="match status" value="1"/>
</dbReference>
<dbReference type="InterPro" id="IPR002156">
    <property type="entry name" value="RNaseH_domain"/>
</dbReference>
<dbReference type="InterPro" id="IPR012337">
    <property type="entry name" value="RNaseH-like_sf"/>
</dbReference>
<feature type="domain" description="RNase H type-1" evidence="1">
    <location>
        <begin position="37"/>
        <end position="157"/>
    </location>
</feature>